<name>A0A3P5Y723_STRCB</name>
<keyword evidence="2" id="KW-0808">Transferase</keyword>
<dbReference type="Proteomes" id="UP000280759">
    <property type="component" value="Unassembled WGS sequence"/>
</dbReference>
<keyword evidence="2" id="KW-0328">Glycosyltransferase</keyword>
<dbReference type="EMBL" id="UXEP01000021">
    <property type="protein sequence ID" value="VDC43009.1"/>
    <property type="molecule type" value="Genomic_DNA"/>
</dbReference>
<evidence type="ECO:0000313" key="3">
    <source>
        <dbReference type="Proteomes" id="UP000280759"/>
    </source>
</evidence>
<reference evidence="2 3" key="1">
    <citation type="submission" date="2018-10" db="EMBL/GenBank/DDBJ databases">
        <authorList>
            <consortium name="Molecular Microbiology and Infection Unit (UMMI)"/>
            <person name="Machado M."/>
        </authorList>
    </citation>
    <scope>NUCLEOTIDE SEQUENCE [LARGE SCALE GENOMIC DNA]</scope>
    <source>
        <strain evidence="2">FMV2238.02</strain>
    </source>
</reference>
<sequence>MTSDLLIMIPAYNEEESIERVVQNLVSHYPQYDYVVINDGSKDRTSLICHDNQFQVIDLPENLGLSGAIQTGFRYAFKKGYKMVIQFDADGQHLPEYIHALETKIRQGNDCVIGSRFVNMPKEKSLRMLGNSLISFVIKLTTGKRITDPTSGMRVFNEDLIKLFAQNINYTPEPDTISHLIRQGYHVEEVQVDMMDRQAGQSYLTLSRSIKYMFHMIVSILLIQNFRKKTS</sequence>
<organism evidence="2 3">
    <name type="scientific">Streptococcus canis</name>
    <dbReference type="NCBI Taxonomy" id="1329"/>
    <lineage>
        <taxon>Bacteria</taxon>
        <taxon>Bacillati</taxon>
        <taxon>Bacillota</taxon>
        <taxon>Bacilli</taxon>
        <taxon>Lactobacillales</taxon>
        <taxon>Streptococcaceae</taxon>
        <taxon>Streptococcus</taxon>
    </lineage>
</organism>
<protein>
    <submittedName>
        <fullName evidence="2">Undecaprenyl-phosphate mannosyltransferase</fullName>
        <ecNumber evidence="2">2.4.1.54</ecNumber>
    </submittedName>
</protein>
<dbReference type="Pfam" id="PF00535">
    <property type="entry name" value="Glycos_transf_2"/>
    <property type="match status" value="1"/>
</dbReference>
<dbReference type="CDD" id="cd04179">
    <property type="entry name" value="DPM_DPG-synthase_like"/>
    <property type="match status" value="1"/>
</dbReference>
<dbReference type="PANTHER" id="PTHR48090">
    <property type="entry name" value="UNDECAPRENYL-PHOSPHATE 4-DEOXY-4-FORMAMIDO-L-ARABINOSE TRANSFERASE-RELATED"/>
    <property type="match status" value="1"/>
</dbReference>
<evidence type="ECO:0000313" key="2">
    <source>
        <dbReference type="EMBL" id="VDC43009.1"/>
    </source>
</evidence>
<dbReference type="Gene3D" id="3.90.550.10">
    <property type="entry name" value="Spore Coat Polysaccharide Biosynthesis Protein SpsA, Chain A"/>
    <property type="match status" value="1"/>
</dbReference>
<dbReference type="GO" id="GO:0047267">
    <property type="term" value="F:undecaprenyl-phosphate mannosyltransferase activity"/>
    <property type="evidence" value="ECO:0007669"/>
    <property type="project" value="UniProtKB-EC"/>
</dbReference>
<evidence type="ECO:0000259" key="1">
    <source>
        <dbReference type="Pfam" id="PF00535"/>
    </source>
</evidence>
<accession>A0A3P5Y723</accession>
<dbReference type="InterPro" id="IPR001173">
    <property type="entry name" value="Glyco_trans_2-like"/>
</dbReference>
<dbReference type="RefSeq" id="WP_125074499.1">
    <property type="nucleotide sequence ID" value="NZ_CP053792.1"/>
</dbReference>
<feature type="domain" description="Glycosyltransferase 2-like" evidence="1">
    <location>
        <begin position="7"/>
        <end position="161"/>
    </location>
</feature>
<dbReference type="SUPFAM" id="SSF53448">
    <property type="entry name" value="Nucleotide-diphospho-sugar transferases"/>
    <property type="match status" value="1"/>
</dbReference>
<gene>
    <name evidence="2" type="ORF">FMV2238Y02_14880</name>
</gene>
<proteinExistence type="predicted"/>
<dbReference type="PANTHER" id="PTHR48090:SF7">
    <property type="entry name" value="RFBJ PROTEIN"/>
    <property type="match status" value="1"/>
</dbReference>
<dbReference type="AlphaFoldDB" id="A0A3P5Y723"/>
<dbReference type="InterPro" id="IPR050256">
    <property type="entry name" value="Glycosyltransferase_2"/>
</dbReference>
<dbReference type="EC" id="2.4.1.54" evidence="2"/>
<dbReference type="InterPro" id="IPR029044">
    <property type="entry name" value="Nucleotide-diphossugar_trans"/>
</dbReference>
<keyword evidence="3" id="KW-1185">Reference proteome</keyword>